<protein>
    <recommendedName>
        <fullName evidence="2">Ig-like domain-containing protein</fullName>
    </recommendedName>
</protein>
<feature type="domain" description="Ig-like" evidence="2">
    <location>
        <begin position="177"/>
        <end position="272"/>
    </location>
</feature>
<sequence>MMNEDIRLIVKMLLFLLFYSVNCQECERLVSLPAKQPVIRFDFDFSIPDSYVRLEKPNGSPIFQAFCGSKTCYSAEYLNSTLASTGDIATGKFHIKLDSFGDGQQGNYTFRTSGGETVLKCIKLYLLVLARKTRDSSSFISAVTVLATITSSAELLEAVTFFTFLEGPVWRPTLGKPRPPSIRANREPYEGGTVILTCHSISTTDPPGHGLVMSYTWTKDGTKVTSGGRFNLLPNTAATLTLTKVQRTDELSQFTCTATEEKSLTSDNSTAFYLTVYCKEIECIYSFQVFPGSVSGTLQAFLHLQMDKGSNFCKQLGCPRPRKRWKR</sequence>
<keyword evidence="4" id="KW-1185">Reference proteome</keyword>
<dbReference type="InterPro" id="IPR003599">
    <property type="entry name" value="Ig_sub"/>
</dbReference>
<evidence type="ECO:0000313" key="4">
    <source>
        <dbReference type="Proteomes" id="UP001164746"/>
    </source>
</evidence>
<dbReference type="SMART" id="SM00409">
    <property type="entry name" value="IG"/>
    <property type="match status" value="1"/>
</dbReference>
<dbReference type="EMBL" id="CP111016">
    <property type="protein sequence ID" value="WAR05716.1"/>
    <property type="molecule type" value="Genomic_DNA"/>
</dbReference>
<reference evidence="3" key="1">
    <citation type="submission" date="2022-11" db="EMBL/GenBank/DDBJ databases">
        <title>Centuries of genome instability and evolution in soft-shell clam transmissible cancer (bioRxiv).</title>
        <authorList>
            <person name="Hart S.F.M."/>
            <person name="Yonemitsu M.A."/>
            <person name="Giersch R.M."/>
            <person name="Beal B.F."/>
            <person name="Arriagada G."/>
            <person name="Davis B.W."/>
            <person name="Ostrander E.A."/>
            <person name="Goff S.P."/>
            <person name="Metzger M.J."/>
        </authorList>
    </citation>
    <scope>NUCLEOTIDE SEQUENCE</scope>
    <source>
        <strain evidence="3">MELC-2E11</strain>
        <tissue evidence="3">Siphon/mantle</tissue>
    </source>
</reference>
<dbReference type="InterPro" id="IPR007110">
    <property type="entry name" value="Ig-like_dom"/>
</dbReference>
<accession>A0ABY7EAP4</accession>
<gene>
    <name evidence="3" type="ORF">MAR_021085</name>
</gene>
<keyword evidence="1" id="KW-0732">Signal</keyword>
<dbReference type="SUPFAM" id="SSF48726">
    <property type="entry name" value="Immunoglobulin"/>
    <property type="match status" value="1"/>
</dbReference>
<dbReference type="PROSITE" id="PS50835">
    <property type="entry name" value="IG_LIKE"/>
    <property type="match status" value="1"/>
</dbReference>
<dbReference type="Gene3D" id="2.60.40.10">
    <property type="entry name" value="Immunoglobulins"/>
    <property type="match status" value="1"/>
</dbReference>
<dbReference type="Pfam" id="PF13927">
    <property type="entry name" value="Ig_3"/>
    <property type="match status" value="1"/>
</dbReference>
<dbReference type="InterPro" id="IPR013783">
    <property type="entry name" value="Ig-like_fold"/>
</dbReference>
<name>A0ABY7EAP4_MYAAR</name>
<evidence type="ECO:0000259" key="2">
    <source>
        <dbReference type="PROSITE" id="PS50835"/>
    </source>
</evidence>
<feature type="signal peptide" evidence="1">
    <location>
        <begin position="1"/>
        <end position="23"/>
    </location>
</feature>
<evidence type="ECO:0000313" key="3">
    <source>
        <dbReference type="EMBL" id="WAR05716.1"/>
    </source>
</evidence>
<dbReference type="Proteomes" id="UP001164746">
    <property type="component" value="Chromosome 5"/>
</dbReference>
<proteinExistence type="predicted"/>
<evidence type="ECO:0000256" key="1">
    <source>
        <dbReference type="SAM" id="SignalP"/>
    </source>
</evidence>
<dbReference type="InterPro" id="IPR036179">
    <property type="entry name" value="Ig-like_dom_sf"/>
</dbReference>
<organism evidence="3 4">
    <name type="scientific">Mya arenaria</name>
    <name type="common">Soft-shell clam</name>
    <dbReference type="NCBI Taxonomy" id="6604"/>
    <lineage>
        <taxon>Eukaryota</taxon>
        <taxon>Metazoa</taxon>
        <taxon>Spiralia</taxon>
        <taxon>Lophotrochozoa</taxon>
        <taxon>Mollusca</taxon>
        <taxon>Bivalvia</taxon>
        <taxon>Autobranchia</taxon>
        <taxon>Heteroconchia</taxon>
        <taxon>Euheterodonta</taxon>
        <taxon>Imparidentia</taxon>
        <taxon>Neoheterodontei</taxon>
        <taxon>Myida</taxon>
        <taxon>Myoidea</taxon>
        <taxon>Myidae</taxon>
        <taxon>Mya</taxon>
    </lineage>
</organism>
<feature type="chain" id="PRO_5046840878" description="Ig-like domain-containing protein" evidence="1">
    <location>
        <begin position="24"/>
        <end position="327"/>
    </location>
</feature>